<keyword evidence="2" id="KW-0472">Membrane</keyword>
<feature type="compositionally biased region" description="Low complexity" evidence="1">
    <location>
        <begin position="101"/>
        <end position="132"/>
    </location>
</feature>
<dbReference type="OrthoDB" id="2665883at2"/>
<keyword evidence="4" id="KW-1185">Reference proteome</keyword>
<feature type="compositionally biased region" description="Basic and acidic residues" evidence="1">
    <location>
        <begin position="84"/>
        <end position="94"/>
    </location>
</feature>
<evidence type="ECO:0000313" key="4">
    <source>
        <dbReference type="Proteomes" id="UP000032633"/>
    </source>
</evidence>
<dbReference type="EMBL" id="CP011058">
    <property type="protein sequence ID" value="AJY77261.1"/>
    <property type="molecule type" value="Genomic_DNA"/>
</dbReference>
<reference evidence="3 4" key="1">
    <citation type="journal article" date="2015" name="J. Biotechnol.">
        <title>Complete genome sequence of Paenibacillus beijingensis 7188(T) (=DSM 24997(T)), a novel rhizobacterium from jujube garden soil.</title>
        <authorList>
            <person name="Kwak Y."/>
            <person name="Shin J.H."/>
        </authorList>
    </citation>
    <scope>NUCLEOTIDE SEQUENCE [LARGE SCALE GENOMIC DNA]</scope>
    <source>
        <strain evidence="3 4">DSM 24997</strain>
    </source>
</reference>
<reference evidence="4" key="2">
    <citation type="submission" date="2015-03" db="EMBL/GenBank/DDBJ databases">
        <title>Genome sequence of Paenibacillus beijingensis strain DSM 24997T.</title>
        <authorList>
            <person name="Kwak Y."/>
            <person name="Shin J.-H."/>
        </authorList>
    </citation>
    <scope>NUCLEOTIDE SEQUENCE [LARGE SCALE GENOMIC DNA]</scope>
    <source>
        <strain evidence="4">DSM 24997</strain>
    </source>
</reference>
<sequence>MNSKRQTIWLVSMLSLMVILSAYYLFTEDTAGKTDLLTESAAVKDATETAGSTQSGAESDIVVSEVTAGGSGNSASDPAGSGSHRSEGDAKQGEAGKTGDAGKTGTAGDDAGGQKADPQQDNAAKDGSAADGGKSGAVQNEAKTDKEVLEQWESQGQAANYFDEIQQKNEQRYAEQYDKLMSQISDVDQDAEQASKAVEELNQFEGQHTKLTGIQETLTKQYKNVAIDVAGNYYKIVVQSEKMDKSQAADILDLVMKELGIGAEAVSIQYVP</sequence>
<dbReference type="InterPro" id="IPR024232">
    <property type="entry name" value="SpoIIIAH"/>
</dbReference>
<feature type="region of interest" description="Disordered" evidence="1">
    <location>
        <begin position="67"/>
        <end position="146"/>
    </location>
</feature>
<dbReference type="Proteomes" id="UP000032633">
    <property type="component" value="Chromosome"/>
</dbReference>
<keyword evidence="2" id="KW-0812">Transmembrane</keyword>
<dbReference type="KEGG" id="pbj:VN24_25265"/>
<protein>
    <recommendedName>
        <fullName evidence="5">Mutants block sporulation after engulfment (Stage III sporulation)</fullName>
    </recommendedName>
</protein>
<evidence type="ECO:0000313" key="3">
    <source>
        <dbReference type="EMBL" id="AJY77261.1"/>
    </source>
</evidence>
<dbReference type="Gene3D" id="1.10.287.4300">
    <property type="entry name" value="Stage III sporulation protein AH-like"/>
    <property type="match status" value="1"/>
</dbReference>
<dbReference type="PATRIC" id="fig|1126833.4.peg.5553"/>
<accession>A0A0D5NPS7</accession>
<feature type="transmembrane region" description="Helical" evidence="2">
    <location>
        <begin position="7"/>
        <end position="26"/>
    </location>
</feature>
<dbReference type="RefSeq" id="WP_045672686.1">
    <property type="nucleotide sequence ID" value="NZ_CP011058.1"/>
</dbReference>
<dbReference type="AlphaFoldDB" id="A0A0D5NPS7"/>
<dbReference type="STRING" id="1126833.VN24_25265"/>
<dbReference type="HOGENOM" id="CLU_1015061_0_0_9"/>
<dbReference type="Pfam" id="PF12685">
    <property type="entry name" value="SpoIIIAH"/>
    <property type="match status" value="1"/>
</dbReference>
<evidence type="ECO:0008006" key="5">
    <source>
        <dbReference type="Google" id="ProtNLM"/>
    </source>
</evidence>
<gene>
    <name evidence="3" type="ORF">VN24_25265</name>
</gene>
<organism evidence="3 4">
    <name type="scientific">Paenibacillus beijingensis</name>
    <dbReference type="NCBI Taxonomy" id="1126833"/>
    <lineage>
        <taxon>Bacteria</taxon>
        <taxon>Bacillati</taxon>
        <taxon>Bacillota</taxon>
        <taxon>Bacilli</taxon>
        <taxon>Bacillales</taxon>
        <taxon>Paenibacillaceae</taxon>
        <taxon>Paenibacillus</taxon>
    </lineage>
</organism>
<proteinExistence type="predicted"/>
<name>A0A0D5NPS7_9BACL</name>
<evidence type="ECO:0000256" key="2">
    <source>
        <dbReference type="SAM" id="Phobius"/>
    </source>
</evidence>
<dbReference type="InterPro" id="IPR038503">
    <property type="entry name" value="SpoIIIAH_sf"/>
</dbReference>
<keyword evidence="2" id="KW-1133">Transmembrane helix</keyword>
<evidence type="ECO:0000256" key="1">
    <source>
        <dbReference type="SAM" id="MobiDB-lite"/>
    </source>
</evidence>